<sequence length="94" mass="11159">MCRLRRVSILFSLPSVRWQVKSIPDVSGFRCCSVNGLRYRSTRISALSRSILSDRRRSCAASRWRLTFYRRKLLPMNRTIVITWQRISCYSLQD</sequence>
<evidence type="ECO:0000313" key="1">
    <source>
        <dbReference type="EMBL" id="MBW61923.1"/>
    </source>
</evidence>
<name>A0A2M4C9C4_9DIPT</name>
<dbReference type="EMBL" id="GGFJ01012782">
    <property type="protein sequence ID" value="MBW61923.1"/>
    <property type="molecule type" value="Transcribed_RNA"/>
</dbReference>
<reference evidence="1" key="1">
    <citation type="submission" date="2018-01" db="EMBL/GenBank/DDBJ databases">
        <title>An insight into the sialome of Amazonian anophelines.</title>
        <authorList>
            <person name="Ribeiro J.M."/>
            <person name="Scarpassa V."/>
            <person name="Calvo E."/>
        </authorList>
    </citation>
    <scope>NUCLEOTIDE SEQUENCE</scope>
    <source>
        <tissue evidence="1">Salivary glands</tissue>
    </source>
</reference>
<organism evidence="1">
    <name type="scientific">Anopheles marajoara</name>
    <dbReference type="NCBI Taxonomy" id="58244"/>
    <lineage>
        <taxon>Eukaryota</taxon>
        <taxon>Metazoa</taxon>
        <taxon>Ecdysozoa</taxon>
        <taxon>Arthropoda</taxon>
        <taxon>Hexapoda</taxon>
        <taxon>Insecta</taxon>
        <taxon>Pterygota</taxon>
        <taxon>Neoptera</taxon>
        <taxon>Endopterygota</taxon>
        <taxon>Diptera</taxon>
        <taxon>Nematocera</taxon>
        <taxon>Culicoidea</taxon>
        <taxon>Culicidae</taxon>
        <taxon>Anophelinae</taxon>
        <taxon>Anopheles</taxon>
    </lineage>
</organism>
<accession>A0A2M4C9C4</accession>
<protein>
    <submittedName>
        <fullName evidence="1">Putative secreted protein</fullName>
    </submittedName>
</protein>
<proteinExistence type="predicted"/>
<dbReference type="AlphaFoldDB" id="A0A2M4C9C4"/>